<dbReference type="OrthoDB" id="3044400at2759"/>
<evidence type="ECO:0000313" key="3">
    <source>
        <dbReference type="Proteomes" id="UP000054279"/>
    </source>
</evidence>
<sequence>MPPTKKTKVPFYTSGGIVYVDDGNGNGNGDSESDEDVEESDDEPDRIPADVEARLKYIQSLVGSLSKRFLEDIMKQVSYYGPQGTNREMANCIVVHLRGMAAQGDNLKMEEKLVRRVYGQCWGPDEESNSESEEDEGEDEDEDEDDVGTNYISDEIQNRLDRLKFLIKGLTEYP</sequence>
<feature type="non-terminal residue" evidence="2">
    <location>
        <position position="1"/>
    </location>
</feature>
<feature type="compositionally biased region" description="Acidic residues" evidence="1">
    <location>
        <begin position="124"/>
        <end position="147"/>
    </location>
</feature>
<keyword evidence="3" id="KW-1185">Reference proteome</keyword>
<evidence type="ECO:0000256" key="1">
    <source>
        <dbReference type="SAM" id="MobiDB-lite"/>
    </source>
</evidence>
<dbReference type="HOGENOM" id="CLU_1543783_0_0_1"/>
<dbReference type="Proteomes" id="UP000054279">
    <property type="component" value="Unassembled WGS sequence"/>
</dbReference>
<organism evidence="2 3">
    <name type="scientific">Sphaerobolus stellatus (strain SS14)</name>
    <dbReference type="NCBI Taxonomy" id="990650"/>
    <lineage>
        <taxon>Eukaryota</taxon>
        <taxon>Fungi</taxon>
        <taxon>Dikarya</taxon>
        <taxon>Basidiomycota</taxon>
        <taxon>Agaricomycotina</taxon>
        <taxon>Agaricomycetes</taxon>
        <taxon>Phallomycetidae</taxon>
        <taxon>Geastrales</taxon>
        <taxon>Sphaerobolaceae</taxon>
        <taxon>Sphaerobolus</taxon>
    </lineage>
</organism>
<reference evidence="2 3" key="1">
    <citation type="submission" date="2014-06" db="EMBL/GenBank/DDBJ databases">
        <title>Evolutionary Origins and Diversification of the Mycorrhizal Mutualists.</title>
        <authorList>
            <consortium name="DOE Joint Genome Institute"/>
            <consortium name="Mycorrhizal Genomics Consortium"/>
            <person name="Kohler A."/>
            <person name="Kuo A."/>
            <person name="Nagy L.G."/>
            <person name="Floudas D."/>
            <person name="Copeland A."/>
            <person name="Barry K.W."/>
            <person name="Cichocki N."/>
            <person name="Veneault-Fourrey C."/>
            <person name="LaButti K."/>
            <person name="Lindquist E.A."/>
            <person name="Lipzen A."/>
            <person name="Lundell T."/>
            <person name="Morin E."/>
            <person name="Murat C."/>
            <person name="Riley R."/>
            <person name="Ohm R."/>
            <person name="Sun H."/>
            <person name="Tunlid A."/>
            <person name="Henrissat B."/>
            <person name="Grigoriev I.V."/>
            <person name="Hibbett D.S."/>
            <person name="Martin F."/>
        </authorList>
    </citation>
    <scope>NUCLEOTIDE SEQUENCE [LARGE SCALE GENOMIC DNA]</scope>
    <source>
        <strain evidence="2 3">SS14</strain>
    </source>
</reference>
<evidence type="ECO:0000313" key="2">
    <source>
        <dbReference type="EMBL" id="KIJ26988.1"/>
    </source>
</evidence>
<feature type="non-terminal residue" evidence="2">
    <location>
        <position position="174"/>
    </location>
</feature>
<dbReference type="EMBL" id="KN837350">
    <property type="protein sequence ID" value="KIJ26988.1"/>
    <property type="molecule type" value="Genomic_DNA"/>
</dbReference>
<feature type="compositionally biased region" description="Acidic residues" evidence="1">
    <location>
        <begin position="31"/>
        <end position="44"/>
    </location>
</feature>
<feature type="region of interest" description="Disordered" evidence="1">
    <location>
        <begin position="17"/>
        <end position="48"/>
    </location>
</feature>
<dbReference type="AlphaFoldDB" id="A0A0C9TCU2"/>
<protein>
    <submittedName>
        <fullName evidence="2">Uncharacterized protein</fullName>
    </submittedName>
</protein>
<feature type="region of interest" description="Disordered" evidence="1">
    <location>
        <begin position="122"/>
        <end position="153"/>
    </location>
</feature>
<gene>
    <name evidence="2" type="ORF">M422DRAFT_785067</name>
</gene>
<proteinExistence type="predicted"/>
<accession>A0A0C9TCU2</accession>
<name>A0A0C9TCU2_SPHS4</name>